<evidence type="ECO:0000313" key="4">
    <source>
        <dbReference type="Proteomes" id="UP001213504"/>
    </source>
</evidence>
<evidence type="ECO:0000313" key="2">
    <source>
        <dbReference type="EMBL" id="WFP24511.1"/>
    </source>
</evidence>
<organism evidence="2 4">
    <name type="scientific">Gordonia hongkongensis</name>
    <dbReference type="NCBI Taxonomy" id="1701090"/>
    <lineage>
        <taxon>Bacteria</taxon>
        <taxon>Bacillati</taxon>
        <taxon>Actinomycetota</taxon>
        <taxon>Actinomycetes</taxon>
        <taxon>Mycobacteriales</taxon>
        <taxon>Gordoniaceae</taxon>
        <taxon>Gordonia</taxon>
    </lineage>
</organism>
<dbReference type="EMBL" id="JAKJLQ010000006">
    <property type="protein sequence ID" value="MDF6101296.1"/>
    <property type="molecule type" value="Genomic_DNA"/>
</dbReference>
<evidence type="ECO:0000313" key="3">
    <source>
        <dbReference type="Proteomes" id="UP001152308"/>
    </source>
</evidence>
<dbReference type="AlphaFoldDB" id="A0AAX3T6R2"/>
<dbReference type="RefSeq" id="WP_065632445.1">
    <property type="nucleotide sequence ID" value="NZ_CBDRMI010000002.1"/>
</dbReference>
<evidence type="ECO:0008006" key="5">
    <source>
        <dbReference type="Google" id="ProtNLM"/>
    </source>
</evidence>
<reference evidence="2" key="3">
    <citation type="submission" date="2023-04" db="EMBL/GenBank/DDBJ databases">
        <title>Complete genome sequence of a phthalic acid esters degrading bacterial strain.</title>
        <authorList>
            <person name="Weng L."/>
            <person name="Jia Y."/>
            <person name="Ren L."/>
        </authorList>
    </citation>
    <scope>NUCLEOTIDE SEQUENCE</scope>
    <source>
        <strain evidence="2">RL-LY01</strain>
    </source>
</reference>
<name>A0AAX3T6R2_9ACTN</name>
<protein>
    <recommendedName>
        <fullName evidence="5">1,4-alpha-glucan branching enzyme</fullName>
    </recommendedName>
</protein>
<accession>A0AAX3T6R2</accession>
<proteinExistence type="predicted"/>
<gene>
    <name evidence="1" type="ORF">L2299_09535</name>
    <name evidence="2" type="ORF">P9A14_20670</name>
</gene>
<dbReference type="Proteomes" id="UP001213504">
    <property type="component" value="Chromosome"/>
</dbReference>
<dbReference type="Proteomes" id="UP001152308">
    <property type="component" value="Unassembled WGS sequence"/>
</dbReference>
<evidence type="ECO:0000313" key="1">
    <source>
        <dbReference type="EMBL" id="MDF6101296.1"/>
    </source>
</evidence>
<reference evidence="1" key="2">
    <citation type="submission" date="2022-01" db="EMBL/GenBank/DDBJ databases">
        <authorList>
            <person name="Sanchez-Suarez J."/>
            <person name="Villamil L."/>
            <person name="Diaz L.E."/>
        </authorList>
    </citation>
    <scope>NUCLEOTIDE SEQUENCE</scope>
    <source>
        <strain evidence="1">EUFUS-Z928</strain>
    </source>
</reference>
<dbReference type="EMBL" id="CP121270">
    <property type="protein sequence ID" value="WFP24511.1"/>
    <property type="molecule type" value="Genomic_DNA"/>
</dbReference>
<keyword evidence="3" id="KW-1185">Reference proteome</keyword>
<sequence>MGSHCRTTRDHDEIREWATTHRGVPARVRDIRSVGGTGMLRIDFDGAVDGDLEHITWDEWFQNFERAELALVYEAEKSDASRTFAKVVPAPDF</sequence>
<reference evidence="1" key="1">
    <citation type="journal article" date="2022" name="Data Brief">
        <title>Draft genome sequence data of Gordonia hongkongensis strain EUFUS-Z928 isolated from the octocoral Eunicea fusca.</title>
        <authorList>
            <person name="Sanchez-Suarez J."/>
            <person name="Diaz L."/>
            <person name="Melo-Bolivar J."/>
            <person name="Villamil L."/>
        </authorList>
    </citation>
    <scope>NUCLEOTIDE SEQUENCE</scope>
    <source>
        <strain evidence="1">EUFUS-Z928</strain>
    </source>
</reference>